<dbReference type="InterPro" id="IPR003746">
    <property type="entry name" value="DUF167"/>
</dbReference>
<reference evidence="4" key="1">
    <citation type="submission" date="2023-08" db="EMBL/GenBank/DDBJ databases">
        <title>Rhodospirillaceae gen. nov., a novel taxon isolated from the Yangtze River Yuezi River estuary sludge.</title>
        <authorList>
            <person name="Ruan L."/>
        </authorList>
    </citation>
    <scope>NUCLEOTIDE SEQUENCE [LARGE SCALE GENOMIC DNA]</scope>
    <source>
        <strain evidence="4">R-7</strain>
    </source>
</reference>
<evidence type="ECO:0000313" key="4">
    <source>
        <dbReference type="Proteomes" id="UP001230156"/>
    </source>
</evidence>
<sequence>MPETVAGADCARAVEGGIRLRLKVQPKARREGIAGLTPDPAGPDSWGAALKLSVGAPPEDGKANAAVIALLAKALGVAKSAISVVSGATDRRKLVEIRGDEKRLRAALDALLTQPEPKDGRS</sequence>
<name>A0ABU0YQN3_9PROT</name>
<organism evidence="3 4">
    <name type="scientific">Dongia sedimenti</name>
    <dbReference type="NCBI Taxonomy" id="3064282"/>
    <lineage>
        <taxon>Bacteria</taxon>
        <taxon>Pseudomonadati</taxon>
        <taxon>Pseudomonadota</taxon>
        <taxon>Alphaproteobacteria</taxon>
        <taxon>Rhodospirillales</taxon>
        <taxon>Dongiaceae</taxon>
        <taxon>Dongia</taxon>
    </lineage>
</organism>
<evidence type="ECO:0000256" key="2">
    <source>
        <dbReference type="HAMAP-Rule" id="MF_00634"/>
    </source>
</evidence>
<dbReference type="PANTHER" id="PTHR13420">
    <property type="entry name" value="UPF0235 PROTEIN C15ORF40"/>
    <property type="match status" value="1"/>
</dbReference>
<evidence type="ECO:0000313" key="3">
    <source>
        <dbReference type="EMBL" id="MDQ7249281.1"/>
    </source>
</evidence>
<gene>
    <name evidence="3" type="ORF">Q8A70_16460</name>
</gene>
<dbReference type="InterPro" id="IPR036591">
    <property type="entry name" value="YggU-like_sf"/>
</dbReference>
<dbReference type="RefSeq" id="WP_379957104.1">
    <property type="nucleotide sequence ID" value="NZ_JAUYVI010000005.1"/>
</dbReference>
<dbReference type="PANTHER" id="PTHR13420:SF7">
    <property type="entry name" value="UPF0235 PROTEIN C15ORF40"/>
    <property type="match status" value="1"/>
</dbReference>
<protein>
    <recommendedName>
        <fullName evidence="2">UPF0235 protein Q8A70_16460</fullName>
    </recommendedName>
</protein>
<dbReference type="Pfam" id="PF02594">
    <property type="entry name" value="DUF167"/>
    <property type="match status" value="1"/>
</dbReference>
<dbReference type="SUPFAM" id="SSF69786">
    <property type="entry name" value="YggU-like"/>
    <property type="match status" value="1"/>
</dbReference>
<dbReference type="HAMAP" id="MF_00634">
    <property type="entry name" value="UPF0235"/>
    <property type="match status" value="1"/>
</dbReference>
<dbReference type="EMBL" id="JAUYVI010000005">
    <property type="protein sequence ID" value="MDQ7249281.1"/>
    <property type="molecule type" value="Genomic_DNA"/>
</dbReference>
<comment type="similarity">
    <text evidence="1 2">Belongs to the UPF0235 family.</text>
</comment>
<dbReference type="Gene3D" id="3.30.1200.10">
    <property type="entry name" value="YggU-like"/>
    <property type="match status" value="1"/>
</dbReference>
<dbReference type="NCBIfam" id="TIGR00251">
    <property type="entry name" value="DUF167 family protein"/>
    <property type="match status" value="1"/>
</dbReference>
<comment type="caution">
    <text evidence="3">The sequence shown here is derived from an EMBL/GenBank/DDBJ whole genome shotgun (WGS) entry which is preliminary data.</text>
</comment>
<evidence type="ECO:0000256" key="1">
    <source>
        <dbReference type="ARBA" id="ARBA00010364"/>
    </source>
</evidence>
<accession>A0ABU0YQN3</accession>
<proteinExistence type="inferred from homology"/>
<dbReference type="SMART" id="SM01152">
    <property type="entry name" value="DUF167"/>
    <property type="match status" value="1"/>
</dbReference>
<dbReference type="Proteomes" id="UP001230156">
    <property type="component" value="Unassembled WGS sequence"/>
</dbReference>
<keyword evidence="4" id="KW-1185">Reference proteome</keyword>